<evidence type="ECO:0000256" key="4">
    <source>
        <dbReference type="ARBA" id="ARBA00022759"/>
    </source>
</evidence>
<gene>
    <name evidence="8" type="ORF">UR91_C0030G0002</name>
</gene>
<dbReference type="Gene3D" id="3.30.920.30">
    <property type="entry name" value="Hypothetical protein"/>
    <property type="match status" value="1"/>
</dbReference>
<protein>
    <submittedName>
        <fullName evidence="8">YcfA-like protein</fullName>
    </submittedName>
</protein>
<evidence type="ECO:0000256" key="2">
    <source>
        <dbReference type="ARBA" id="ARBA00022649"/>
    </source>
</evidence>
<dbReference type="AlphaFoldDB" id="A0A0G0DGU8"/>
<comment type="caution">
    <text evidence="8">The sequence shown here is derived from an EMBL/GenBank/DDBJ whole genome shotgun (WGS) entry which is preliminary data.</text>
</comment>
<dbReference type="Pfam" id="PF07927">
    <property type="entry name" value="HicA_toxin"/>
    <property type="match status" value="1"/>
</dbReference>
<sequence length="73" mass="8457">MPKLPILSSKEIIKIFEKAGYFIVRQKGSHIRLHHDTRDSITIPNHKIIGRGLLKKILRDSQISVDELIKLMK</sequence>
<keyword evidence="7" id="KW-0346">Stress response</keyword>
<dbReference type="GO" id="GO:0003729">
    <property type="term" value="F:mRNA binding"/>
    <property type="evidence" value="ECO:0007669"/>
    <property type="project" value="InterPro"/>
</dbReference>
<keyword evidence="6" id="KW-0694">RNA-binding</keyword>
<keyword evidence="5" id="KW-0378">Hydrolase</keyword>
<comment type="similarity">
    <text evidence="1">Belongs to the HicA mRNA interferase family.</text>
</comment>
<dbReference type="InterPro" id="IPR012933">
    <property type="entry name" value="HicA_mRNA_interferase"/>
</dbReference>
<keyword evidence="2" id="KW-1277">Toxin-antitoxin system</keyword>
<keyword evidence="4" id="KW-0255">Endonuclease</keyword>
<evidence type="ECO:0000313" key="8">
    <source>
        <dbReference type="EMBL" id="KKP87971.1"/>
    </source>
</evidence>
<organism evidence="8 9">
    <name type="scientific">Candidatus Nomurabacteria bacterium GW2011_GWC2_35_8</name>
    <dbReference type="NCBI Taxonomy" id="1618752"/>
    <lineage>
        <taxon>Bacteria</taxon>
        <taxon>Candidatus Nomuraibacteriota</taxon>
    </lineage>
</organism>
<evidence type="ECO:0000256" key="1">
    <source>
        <dbReference type="ARBA" id="ARBA00006620"/>
    </source>
</evidence>
<evidence type="ECO:0000256" key="6">
    <source>
        <dbReference type="ARBA" id="ARBA00022884"/>
    </source>
</evidence>
<dbReference type="InterPro" id="IPR038570">
    <property type="entry name" value="HicA_sf"/>
</dbReference>
<dbReference type="SUPFAM" id="SSF54786">
    <property type="entry name" value="YcfA/nrd intein domain"/>
    <property type="match status" value="1"/>
</dbReference>
<evidence type="ECO:0000256" key="7">
    <source>
        <dbReference type="ARBA" id="ARBA00023016"/>
    </source>
</evidence>
<dbReference type="Proteomes" id="UP000034798">
    <property type="component" value="Unassembled WGS sequence"/>
</dbReference>
<dbReference type="GO" id="GO:0016787">
    <property type="term" value="F:hydrolase activity"/>
    <property type="evidence" value="ECO:0007669"/>
    <property type="project" value="UniProtKB-KW"/>
</dbReference>
<name>A0A0G0DGU8_9BACT</name>
<reference evidence="8 9" key="1">
    <citation type="journal article" date="2015" name="Nature">
        <title>rRNA introns, odd ribosomes, and small enigmatic genomes across a large radiation of phyla.</title>
        <authorList>
            <person name="Brown C.T."/>
            <person name="Hug L.A."/>
            <person name="Thomas B.C."/>
            <person name="Sharon I."/>
            <person name="Castelle C.J."/>
            <person name="Singh A."/>
            <person name="Wilkins M.J."/>
            <person name="Williams K.H."/>
            <person name="Banfield J.F."/>
        </authorList>
    </citation>
    <scope>NUCLEOTIDE SEQUENCE [LARGE SCALE GENOMIC DNA]</scope>
</reference>
<keyword evidence="3" id="KW-0540">Nuclease</keyword>
<accession>A0A0G0DGU8</accession>
<evidence type="ECO:0000256" key="3">
    <source>
        <dbReference type="ARBA" id="ARBA00022722"/>
    </source>
</evidence>
<proteinExistence type="inferred from homology"/>
<dbReference type="EMBL" id="LBQZ01000030">
    <property type="protein sequence ID" value="KKP87971.1"/>
    <property type="molecule type" value="Genomic_DNA"/>
</dbReference>
<evidence type="ECO:0000313" key="9">
    <source>
        <dbReference type="Proteomes" id="UP000034798"/>
    </source>
</evidence>
<evidence type="ECO:0000256" key="5">
    <source>
        <dbReference type="ARBA" id="ARBA00022801"/>
    </source>
</evidence>
<dbReference type="GO" id="GO:0004519">
    <property type="term" value="F:endonuclease activity"/>
    <property type="evidence" value="ECO:0007669"/>
    <property type="project" value="UniProtKB-KW"/>
</dbReference>